<feature type="transmembrane region" description="Helical" evidence="1">
    <location>
        <begin position="30"/>
        <end position="46"/>
    </location>
</feature>
<dbReference type="OrthoDB" id="949885at2"/>
<dbReference type="AlphaFoldDB" id="A0A369PNU2"/>
<keyword evidence="1" id="KW-0472">Membrane</keyword>
<keyword evidence="1" id="KW-1133">Transmembrane helix</keyword>
<gene>
    <name evidence="2" type="ORF">DU508_22555</name>
</gene>
<feature type="transmembrane region" description="Helical" evidence="1">
    <location>
        <begin position="197"/>
        <end position="214"/>
    </location>
</feature>
<evidence type="ECO:0000313" key="2">
    <source>
        <dbReference type="EMBL" id="RDC54271.1"/>
    </source>
</evidence>
<feature type="transmembrane region" description="Helical" evidence="1">
    <location>
        <begin position="248"/>
        <end position="268"/>
    </location>
</feature>
<feature type="transmembrane region" description="Helical" evidence="1">
    <location>
        <begin position="318"/>
        <end position="334"/>
    </location>
</feature>
<feature type="transmembrane region" description="Helical" evidence="1">
    <location>
        <begin position="124"/>
        <end position="152"/>
    </location>
</feature>
<feature type="transmembrane region" description="Helical" evidence="1">
    <location>
        <begin position="339"/>
        <end position="357"/>
    </location>
</feature>
<dbReference type="Pfam" id="PF14897">
    <property type="entry name" value="EpsG"/>
    <property type="match status" value="1"/>
</dbReference>
<sequence length="382" mass="43994">MTIYIILYGLLLFSVFFDTEGVSLKSKKEILIWWVIIFTLFRGLRWDTGTDWDQYLHVFQASRMDNIFNYARNGGAISMEPGYVFINAIVKVLGGNYTIFLLLTNLLVLWAYYKFSVTNSKTPIMVFVLIMFSTQFFPVRIGIAVGILMIGLFDLSKLNVKKGLFFTFLAFTVHSSSIIFAPVFVLGTRRFKPSTNLAVGVAIGFLILGETPLFKTFLTTISENIDFLGDDIAHKFDNYLDFDIVKKGAIIAVGGMINNVLFIILLFLFGKMIDKVLKISSYKESEIYFTFLFNTFFVFVMISIVFQGDAMAGLRRLQNYFMFAFPLLFSYFIYRNKKIYPYLSVFLTFGLIFYALFRSYSLFFGGYPAAHFPYKSIFDYAF</sequence>
<reference evidence="2 3" key="1">
    <citation type="submission" date="2018-07" db="EMBL/GenBank/DDBJ databases">
        <title>Pedobacter sp. nov., isolated from soil.</title>
        <authorList>
            <person name="Zhou L.Y."/>
            <person name="Du Z.J."/>
        </authorList>
    </citation>
    <scope>NUCLEOTIDE SEQUENCE [LARGE SCALE GENOMIC DNA]</scope>
    <source>
        <strain evidence="2 3">JDX94</strain>
    </source>
</reference>
<feature type="transmembrane region" description="Helical" evidence="1">
    <location>
        <begin position="6"/>
        <end position="23"/>
    </location>
</feature>
<evidence type="ECO:0000256" key="1">
    <source>
        <dbReference type="SAM" id="Phobius"/>
    </source>
</evidence>
<feature type="transmembrane region" description="Helical" evidence="1">
    <location>
        <begin position="288"/>
        <end position="306"/>
    </location>
</feature>
<proteinExistence type="predicted"/>
<dbReference type="RefSeq" id="WP_115404930.1">
    <property type="nucleotide sequence ID" value="NZ_QPKV01000015.1"/>
</dbReference>
<name>A0A369PNU2_9SPHI</name>
<accession>A0A369PNU2</accession>
<protein>
    <submittedName>
        <fullName evidence="2">EpsG family protein</fullName>
    </submittedName>
</protein>
<feature type="transmembrane region" description="Helical" evidence="1">
    <location>
        <begin position="164"/>
        <end position="185"/>
    </location>
</feature>
<keyword evidence="3" id="KW-1185">Reference proteome</keyword>
<keyword evidence="1" id="KW-0812">Transmembrane</keyword>
<dbReference type="EMBL" id="QPKV01000015">
    <property type="protein sequence ID" value="RDC54271.1"/>
    <property type="molecule type" value="Genomic_DNA"/>
</dbReference>
<dbReference type="InterPro" id="IPR049458">
    <property type="entry name" value="EpsG-like"/>
</dbReference>
<dbReference type="Proteomes" id="UP000253961">
    <property type="component" value="Unassembled WGS sequence"/>
</dbReference>
<organism evidence="2 3">
    <name type="scientific">Pedobacter chinensis</name>
    <dbReference type="NCBI Taxonomy" id="2282421"/>
    <lineage>
        <taxon>Bacteria</taxon>
        <taxon>Pseudomonadati</taxon>
        <taxon>Bacteroidota</taxon>
        <taxon>Sphingobacteriia</taxon>
        <taxon>Sphingobacteriales</taxon>
        <taxon>Sphingobacteriaceae</taxon>
        <taxon>Pedobacter</taxon>
    </lineage>
</organism>
<feature type="transmembrane region" description="Helical" evidence="1">
    <location>
        <begin position="88"/>
        <end position="112"/>
    </location>
</feature>
<evidence type="ECO:0000313" key="3">
    <source>
        <dbReference type="Proteomes" id="UP000253961"/>
    </source>
</evidence>
<comment type="caution">
    <text evidence="2">The sequence shown here is derived from an EMBL/GenBank/DDBJ whole genome shotgun (WGS) entry which is preliminary data.</text>
</comment>